<feature type="non-terminal residue" evidence="2">
    <location>
        <position position="1"/>
    </location>
</feature>
<feature type="region of interest" description="Disordered" evidence="1">
    <location>
        <begin position="1"/>
        <end position="56"/>
    </location>
</feature>
<reference evidence="2 3" key="1">
    <citation type="journal article" date="2018" name="Front. Plant Sci.">
        <title>Red Clover (Trifolium pratense) and Zigzag Clover (T. medium) - A Picture of Genomic Similarities and Differences.</title>
        <authorList>
            <person name="Dluhosova J."/>
            <person name="Istvanek J."/>
            <person name="Nedelnik J."/>
            <person name="Repkova J."/>
        </authorList>
    </citation>
    <scope>NUCLEOTIDE SEQUENCE [LARGE SCALE GENOMIC DNA]</scope>
    <source>
        <strain evidence="3">cv. 10/8</strain>
        <tissue evidence="2">Leaf</tissue>
    </source>
</reference>
<feature type="compositionally biased region" description="Polar residues" evidence="1">
    <location>
        <begin position="28"/>
        <end position="43"/>
    </location>
</feature>
<dbReference type="Proteomes" id="UP000265520">
    <property type="component" value="Unassembled WGS sequence"/>
</dbReference>
<evidence type="ECO:0000313" key="3">
    <source>
        <dbReference type="Proteomes" id="UP000265520"/>
    </source>
</evidence>
<organism evidence="2 3">
    <name type="scientific">Trifolium medium</name>
    <dbReference type="NCBI Taxonomy" id="97028"/>
    <lineage>
        <taxon>Eukaryota</taxon>
        <taxon>Viridiplantae</taxon>
        <taxon>Streptophyta</taxon>
        <taxon>Embryophyta</taxon>
        <taxon>Tracheophyta</taxon>
        <taxon>Spermatophyta</taxon>
        <taxon>Magnoliopsida</taxon>
        <taxon>eudicotyledons</taxon>
        <taxon>Gunneridae</taxon>
        <taxon>Pentapetalae</taxon>
        <taxon>rosids</taxon>
        <taxon>fabids</taxon>
        <taxon>Fabales</taxon>
        <taxon>Fabaceae</taxon>
        <taxon>Papilionoideae</taxon>
        <taxon>50 kb inversion clade</taxon>
        <taxon>NPAAA clade</taxon>
        <taxon>Hologalegina</taxon>
        <taxon>IRL clade</taxon>
        <taxon>Trifolieae</taxon>
        <taxon>Trifolium</taxon>
    </lineage>
</organism>
<comment type="caution">
    <text evidence="2">The sequence shown here is derived from an EMBL/GenBank/DDBJ whole genome shotgun (WGS) entry which is preliminary data.</text>
</comment>
<accession>A0A392W348</accession>
<evidence type="ECO:0000313" key="2">
    <source>
        <dbReference type="EMBL" id="MCI93631.1"/>
    </source>
</evidence>
<evidence type="ECO:0000256" key="1">
    <source>
        <dbReference type="SAM" id="MobiDB-lite"/>
    </source>
</evidence>
<protein>
    <submittedName>
        <fullName evidence="2">Uncharacterized protein</fullName>
    </submittedName>
</protein>
<keyword evidence="3" id="KW-1185">Reference proteome</keyword>
<name>A0A392W348_9FABA</name>
<sequence>QNHPAVVGDVPGSPDSRYPAHKSGAPAVSQSVTENAQSGQSAGDTAGSRKESESVP</sequence>
<dbReference type="AlphaFoldDB" id="A0A392W348"/>
<proteinExistence type="predicted"/>
<dbReference type="EMBL" id="LXQA011334241">
    <property type="protein sequence ID" value="MCI93631.1"/>
    <property type="molecule type" value="Genomic_DNA"/>
</dbReference>
<feature type="compositionally biased region" description="Basic and acidic residues" evidence="1">
    <location>
        <begin position="47"/>
        <end position="56"/>
    </location>
</feature>
<feature type="non-terminal residue" evidence="2">
    <location>
        <position position="56"/>
    </location>
</feature>